<feature type="compositionally biased region" description="Polar residues" evidence="1">
    <location>
        <begin position="393"/>
        <end position="405"/>
    </location>
</feature>
<evidence type="ECO:0000259" key="3">
    <source>
        <dbReference type="Pfam" id="PF18812"/>
    </source>
</evidence>
<dbReference type="EMBL" id="JBHRZO010000031">
    <property type="protein sequence ID" value="MFC3847882.1"/>
    <property type="molecule type" value="Genomic_DNA"/>
</dbReference>
<reference evidence="5" key="1">
    <citation type="journal article" date="2019" name="Int. J. Syst. Evol. Microbiol.">
        <title>The Global Catalogue of Microorganisms (GCM) 10K type strain sequencing project: providing services to taxonomists for standard genome sequencing and annotation.</title>
        <authorList>
            <consortium name="The Broad Institute Genomics Platform"/>
            <consortium name="The Broad Institute Genome Sequencing Center for Infectious Disease"/>
            <person name="Wu L."/>
            <person name="Ma J."/>
        </authorList>
    </citation>
    <scope>NUCLEOTIDE SEQUENCE [LARGE SCALE GENOMIC DNA]</scope>
    <source>
        <strain evidence="5">CCUG 53816</strain>
    </source>
</reference>
<keyword evidence="5" id="KW-1185">Reference proteome</keyword>
<dbReference type="SUPFAM" id="SSF81301">
    <property type="entry name" value="Nucleotidyltransferase"/>
    <property type="match status" value="2"/>
</dbReference>
<evidence type="ECO:0000259" key="2">
    <source>
        <dbReference type="Pfam" id="PF18810"/>
    </source>
</evidence>
<dbReference type="InterPro" id="IPR043519">
    <property type="entry name" value="NT_sf"/>
</dbReference>
<organism evidence="4 5">
    <name type="scientific">Helicobacter baculiformis</name>
    <dbReference type="NCBI Taxonomy" id="427351"/>
    <lineage>
        <taxon>Bacteria</taxon>
        <taxon>Pseudomonadati</taxon>
        <taxon>Campylobacterota</taxon>
        <taxon>Epsilonproteobacteria</taxon>
        <taxon>Campylobacterales</taxon>
        <taxon>Helicobacteraceae</taxon>
        <taxon>Helicobacter</taxon>
    </lineage>
</organism>
<dbReference type="RefSeq" id="WP_382262609.1">
    <property type="nucleotide sequence ID" value="NZ_JBHRZO010000031.1"/>
</dbReference>
<accession>A0ABV7ZKV4</accession>
<evidence type="ECO:0000313" key="4">
    <source>
        <dbReference type="EMBL" id="MFC3847882.1"/>
    </source>
</evidence>
<evidence type="ECO:0000313" key="5">
    <source>
        <dbReference type="Proteomes" id="UP001595783"/>
    </source>
</evidence>
<gene>
    <name evidence="4" type="ORF">ACFOPX_04965</name>
</gene>
<feature type="non-terminal residue" evidence="4">
    <location>
        <position position="1"/>
    </location>
</feature>
<dbReference type="InterPro" id="IPR041110">
    <property type="entry name" value="PBECR2"/>
</dbReference>
<sequence length="882" mass="98290">LTQDLNPQQIKAHIEQWDLSPEANANNKQRLRVSKIDPIEAQELAQSFNFKGRRELVREIDAHQVIHALREHGDATKEAKRGQIAITIEDIAHYQDYLKNPDFKSVQENGRIVYGKQINGHGVVIEEALTGQDKLRFFDMWKVKGALNKEVLLAHSQRPNTTPSLNLEGYMPSSGTNPTTQELKSQALELHTTAKEQEEGFKELLDGLKSPNNSLEVTNTLKGLESVQEKLEYYKGDMSKINDTLRGAVFTDKQAFNAEFMRVLEYLETNPNLSNITPKFIKTQDGYTGAHINFNYKSVPAEIQVHTPKSWEVKKALDPLYKEKRRLYLAGKLSNKDIREFKRKMKAIGQESDLDSSLLTSFKLTSPQASSTMSVLAKKSGTDLKDTQEPLLKSNSNPGTSSLGSAYNRLESKLNQKSTSLTGGKGTDTGIQTPLNESSTSPLKITPNPKKNDLEQAWLKAFDLNSLDEPFIPKFSPAVQEALEPILKGETIQLTRGSLAKLAKRQREEFLPLIRPTLEEPNAVLDNGRGILFIKEFIGADKNRYFMSVAKNYSGERVFSSHMRKDFSAIKNEFKRSKVLYNAGFSGGEVAGASDILGSGGTAMKPSDLQIDTPPKHSSALNPEGEPTTQELKSQAHTLHTTAKEQEEGFKELLEGLKGGDSTLEASSILKSVGSIESKIKRKRGDIGAINDLLRGALITPTKDALDSQLVRIVDVLESKGITPTIELQHRNAGYKGLHVQFTYEGIPSEIQVHTAQSWGVKKKLDESYHVLREQEIKKILTDKDIEALAEESRRLAQEVDLEMSSLASFELSLDKFSNSEKSVLVRKSSTDLNDSQNSRLKSYSNRAFSEEDTAYSRLESKLNQNVNLSTGKGNIQTPLNE</sequence>
<evidence type="ECO:0000256" key="1">
    <source>
        <dbReference type="SAM" id="MobiDB-lite"/>
    </source>
</evidence>
<feature type="region of interest" description="Disordered" evidence="1">
    <location>
        <begin position="373"/>
        <end position="449"/>
    </location>
</feature>
<feature type="compositionally biased region" description="Polar residues" evidence="1">
    <location>
        <begin position="413"/>
        <end position="422"/>
    </location>
</feature>
<feature type="domain" description="Phage-Barnase-EndoU-ColicinE5/D-RelE like nuclease 3" evidence="3">
    <location>
        <begin position="35"/>
        <end position="149"/>
    </location>
</feature>
<proteinExistence type="predicted"/>
<feature type="non-terminal residue" evidence="4">
    <location>
        <position position="882"/>
    </location>
</feature>
<dbReference type="Pfam" id="PF18812">
    <property type="entry name" value="PBECR3"/>
    <property type="match status" value="1"/>
</dbReference>
<dbReference type="Gene3D" id="3.30.460.10">
    <property type="entry name" value="Beta Polymerase, domain 2"/>
    <property type="match status" value="2"/>
</dbReference>
<dbReference type="Proteomes" id="UP001595783">
    <property type="component" value="Unassembled WGS sequence"/>
</dbReference>
<protein>
    <submittedName>
        <fullName evidence="4">PBECR2 nuclease fold domain-containing protein</fullName>
    </submittedName>
</protein>
<feature type="region of interest" description="Disordered" evidence="1">
    <location>
        <begin position="602"/>
        <end position="628"/>
    </location>
</feature>
<comment type="caution">
    <text evidence="4">The sequence shown here is derived from an EMBL/GenBank/DDBJ whole genome shotgun (WGS) entry which is preliminary data.</text>
</comment>
<feature type="compositionally biased region" description="Polar residues" evidence="1">
    <location>
        <begin position="429"/>
        <end position="443"/>
    </location>
</feature>
<dbReference type="Pfam" id="PF18810">
    <property type="entry name" value="PBECR2"/>
    <property type="match status" value="1"/>
</dbReference>
<dbReference type="InterPro" id="IPR041301">
    <property type="entry name" value="PBECR3"/>
</dbReference>
<feature type="domain" description="Phage-Barnase-EndoU-ColicinE5/D-RelE like nuclease 2" evidence="2">
    <location>
        <begin position="458"/>
        <end position="581"/>
    </location>
</feature>
<name>A0ABV7ZKV4_9HELI</name>